<gene>
    <name evidence="1" type="ORF">CMV30_00275</name>
</gene>
<keyword evidence="2" id="KW-1185">Reference proteome</keyword>
<accession>A0A290Q1K9</accession>
<evidence type="ECO:0008006" key="3">
    <source>
        <dbReference type="Google" id="ProtNLM"/>
    </source>
</evidence>
<proteinExistence type="predicted"/>
<dbReference type="AlphaFoldDB" id="A0A290Q1K9"/>
<sequence length="430" mass="48013">MRKTSGGGGEGMAVAEIQGLYGAFSFPEKLLQQIWLRGEFDARELRTADGRHIEILHPGRWNLLGGPDFKGARLRIGDSLTTGDVELHLHAADWRAHGHASDPAYANVVLHVVLFPGAERVTPGVGGRELPLLVLLPLLHHDLEEYAADAAVERLANHPLTRAHEALAALSESALREELDRHSRERWRQKIHYAKTRIDRLGWSGACHHTALEILGYRANRAPMLALAAVHPLETWVKLTTAPDREAFVFGILSEPEASWRWSAQGVRPANHPRTRLRQYAEWVSARPGWPERLIALFAQLPKLADKASAPTCTAQLRKRGDFRASRTRFADEICAEVVGGSRLDTLICDGFWPLLAARDDSRADEIGVWWRHWFSGDVPEKWLALLRGLRVIGGRDWPACHGSSQGLLGWLLAEEKKQDFGDSAEGRRT</sequence>
<reference evidence="1 2" key="1">
    <citation type="submission" date="2017-09" db="EMBL/GenBank/DDBJ databases">
        <title>Complete genome sequence of Verrucomicrobial strain HZ-65, isolated from freshwater.</title>
        <authorList>
            <person name="Choi A."/>
        </authorList>
    </citation>
    <scope>NUCLEOTIDE SEQUENCE [LARGE SCALE GENOMIC DNA]</scope>
    <source>
        <strain evidence="1 2">HZ-65</strain>
    </source>
</reference>
<dbReference type="OrthoDB" id="148404at2"/>
<dbReference type="InterPro" id="IPR021272">
    <property type="entry name" value="DUF2851"/>
</dbReference>
<organism evidence="1 2">
    <name type="scientific">Nibricoccus aquaticus</name>
    <dbReference type="NCBI Taxonomy" id="2576891"/>
    <lineage>
        <taxon>Bacteria</taxon>
        <taxon>Pseudomonadati</taxon>
        <taxon>Verrucomicrobiota</taxon>
        <taxon>Opitutia</taxon>
        <taxon>Opitutales</taxon>
        <taxon>Opitutaceae</taxon>
        <taxon>Nibricoccus</taxon>
    </lineage>
</organism>
<protein>
    <recommendedName>
        <fullName evidence="3">DUF2851 domain-containing protein</fullName>
    </recommendedName>
</protein>
<dbReference type="KEGG" id="vbh:CMV30_00275"/>
<dbReference type="RefSeq" id="WP_096054170.1">
    <property type="nucleotide sequence ID" value="NZ_CP023344.1"/>
</dbReference>
<name>A0A290Q1K9_9BACT</name>
<dbReference type="Pfam" id="PF11013">
    <property type="entry name" value="DUF2851"/>
    <property type="match status" value="1"/>
</dbReference>
<dbReference type="EMBL" id="CP023344">
    <property type="protein sequence ID" value="ATC62535.1"/>
    <property type="molecule type" value="Genomic_DNA"/>
</dbReference>
<evidence type="ECO:0000313" key="2">
    <source>
        <dbReference type="Proteomes" id="UP000217265"/>
    </source>
</evidence>
<evidence type="ECO:0000313" key="1">
    <source>
        <dbReference type="EMBL" id="ATC62535.1"/>
    </source>
</evidence>
<dbReference type="Proteomes" id="UP000217265">
    <property type="component" value="Chromosome"/>
</dbReference>